<evidence type="ECO:0000256" key="8">
    <source>
        <dbReference type="ARBA" id="ARBA00023180"/>
    </source>
</evidence>
<keyword evidence="4 13" id="KW-0732">Signal</keyword>
<dbReference type="Proteomes" id="UP000515135">
    <property type="component" value="Unplaced"/>
</dbReference>
<evidence type="ECO:0000313" key="20">
    <source>
        <dbReference type="Proteomes" id="UP000515135"/>
    </source>
</evidence>
<feature type="domain" description="Laminin G" evidence="15">
    <location>
        <begin position="1771"/>
        <end position="1950"/>
    </location>
</feature>
<keyword evidence="3 10" id="KW-0245">EGF-like domain</keyword>
<feature type="disulfide bond" evidence="11">
    <location>
        <begin position="965"/>
        <end position="974"/>
    </location>
</feature>
<dbReference type="PROSITE" id="PS01186">
    <property type="entry name" value="EGF_2"/>
    <property type="match status" value="3"/>
</dbReference>
<feature type="domain" description="Laminin EGF-like" evidence="17">
    <location>
        <begin position="944"/>
        <end position="996"/>
    </location>
</feature>
<dbReference type="InterPro" id="IPR008993">
    <property type="entry name" value="TIMP-like_OB-fold"/>
</dbReference>
<dbReference type="InterPro" id="IPR036058">
    <property type="entry name" value="Kazal_dom_sf"/>
</dbReference>
<dbReference type="InterPro" id="IPR050653">
    <property type="entry name" value="Prot_Inhib_GrowthFact_Antg"/>
</dbReference>
<evidence type="ECO:0000259" key="18">
    <source>
        <dbReference type="PROSITE" id="PS51121"/>
    </source>
</evidence>
<dbReference type="PROSITE" id="PS51465">
    <property type="entry name" value="KAZAL_2"/>
    <property type="match status" value="9"/>
</dbReference>
<feature type="disulfide bond" evidence="11">
    <location>
        <begin position="997"/>
        <end position="1009"/>
    </location>
</feature>
<dbReference type="FunFam" id="2.10.25.10:FF:000054">
    <property type="entry name" value="Slit guidance ligand 2"/>
    <property type="match status" value="1"/>
</dbReference>
<dbReference type="SMART" id="SM00274">
    <property type="entry name" value="FOLN"/>
    <property type="match status" value="8"/>
</dbReference>
<dbReference type="SMART" id="SM00282">
    <property type="entry name" value="LamG"/>
    <property type="match status" value="3"/>
</dbReference>
<feature type="domain" description="Kazal-like" evidence="19">
    <location>
        <begin position="278"/>
        <end position="325"/>
    </location>
</feature>
<evidence type="ECO:0000259" key="15">
    <source>
        <dbReference type="PROSITE" id="PS50025"/>
    </source>
</evidence>
<dbReference type="CDD" id="cd00110">
    <property type="entry name" value="LamG"/>
    <property type="match status" value="3"/>
</dbReference>
<feature type="domain" description="Laminin EGF-like" evidence="17">
    <location>
        <begin position="997"/>
        <end position="1043"/>
    </location>
</feature>
<dbReference type="CDD" id="cd00104">
    <property type="entry name" value="KAZAL_FS"/>
    <property type="match status" value="8"/>
</dbReference>
<feature type="disulfide bond" evidence="11">
    <location>
        <begin position="1018"/>
        <end position="1027"/>
    </location>
</feature>
<feature type="domain" description="Kazal-like" evidence="19">
    <location>
        <begin position="612"/>
        <end position="659"/>
    </location>
</feature>
<reference evidence="21" key="1">
    <citation type="submission" date="2025-08" db="UniProtKB">
        <authorList>
            <consortium name="RefSeq"/>
        </authorList>
    </citation>
    <scope>IDENTIFICATION</scope>
    <source>
        <tissue evidence="21">Gonad</tissue>
    </source>
</reference>
<dbReference type="PROSITE" id="PS00022">
    <property type="entry name" value="EGF_1"/>
    <property type="match status" value="4"/>
</dbReference>
<feature type="domain" description="EGF-like" evidence="16">
    <location>
        <begin position="1482"/>
        <end position="1519"/>
    </location>
</feature>
<dbReference type="SUPFAM" id="SSF50242">
    <property type="entry name" value="TIMP-like"/>
    <property type="match status" value="1"/>
</dbReference>
<dbReference type="FunFam" id="2.10.25.10:FF:000140">
    <property type="entry name" value="Transmembrane agrin"/>
    <property type="match status" value="1"/>
</dbReference>
<evidence type="ECO:0000256" key="1">
    <source>
        <dbReference type="ARBA" id="ARBA00016077"/>
    </source>
</evidence>
<dbReference type="InterPro" id="IPR000082">
    <property type="entry name" value="SEA_dom"/>
</dbReference>
<keyword evidence="7 10" id="KW-1015">Disulfide bond</keyword>
<dbReference type="Pfam" id="PF07648">
    <property type="entry name" value="Kazal_2"/>
    <property type="match status" value="9"/>
</dbReference>
<dbReference type="PANTHER" id="PTHR10913">
    <property type="entry name" value="FOLLISTATIN-RELATED"/>
    <property type="match status" value="1"/>
</dbReference>
<feature type="compositionally biased region" description="Polar residues" evidence="12">
    <location>
        <begin position="1171"/>
        <end position="1193"/>
    </location>
</feature>
<feature type="domain" description="Kazal-like" evidence="19">
    <location>
        <begin position="340"/>
        <end position="397"/>
    </location>
</feature>
<dbReference type="PROSITE" id="PS51121">
    <property type="entry name" value="NTA"/>
    <property type="match status" value="1"/>
</dbReference>
<evidence type="ECO:0000256" key="12">
    <source>
        <dbReference type="SAM" id="MobiDB-lite"/>
    </source>
</evidence>
<dbReference type="PANTHER" id="PTHR10913:SF78">
    <property type="entry name" value="AGRIN"/>
    <property type="match status" value="1"/>
</dbReference>
<keyword evidence="5" id="KW-0677">Repeat</keyword>
<proteinExistence type="predicted"/>
<feature type="disulfide bond" evidence="10">
    <location>
        <begin position="1226"/>
        <end position="1243"/>
    </location>
</feature>
<feature type="domain" description="Kazal-like" evidence="19">
    <location>
        <begin position="530"/>
        <end position="585"/>
    </location>
</feature>
<gene>
    <name evidence="21" type="primary">LOC109479912</name>
</gene>
<feature type="disulfide bond" evidence="10">
    <location>
        <begin position="1245"/>
        <end position="1254"/>
    </location>
</feature>
<dbReference type="FunFam" id="3.30.60.30:FF:000008">
    <property type="entry name" value="Transmembrane agrin"/>
    <property type="match status" value="1"/>
</dbReference>
<feature type="domain" description="Kazal-like" evidence="19">
    <location>
        <begin position="849"/>
        <end position="896"/>
    </location>
</feature>
<feature type="domain" description="EGF-like" evidence="16">
    <location>
        <begin position="1712"/>
        <end position="1750"/>
    </location>
</feature>
<dbReference type="SMART" id="SM00180">
    <property type="entry name" value="EGF_Lam"/>
    <property type="match status" value="2"/>
</dbReference>
<dbReference type="SMART" id="SM00280">
    <property type="entry name" value="KAZAL"/>
    <property type="match status" value="9"/>
</dbReference>
<dbReference type="InterPro" id="IPR001791">
    <property type="entry name" value="Laminin_G"/>
</dbReference>
<dbReference type="FunFam" id="2.60.120.200:FF:000027">
    <property type="entry name" value="Transmembrane agrin"/>
    <property type="match status" value="1"/>
</dbReference>
<dbReference type="GO" id="GO:0005509">
    <property type="term" value="F:calcium ion binding"/>
    <property type="evidence" value="ECO:0007669"/>
    <property type="project" value="InterPro"/>
</dbReference>
<dbReference type="InterPro" id="IPR001881">
    <property type="entry name" value="EGF-like_Ca-bd_dom"/>
</dbReference>
<evidence type="ECO:0000256" key="7">
    <source>
        <dbReference type="ARBA" id="ARBA00023157"/>
    </source>
</evidence>
<evidence type="ECO:0000256" key="13">
    <source>
        <dbReference type="SAM" id="SignalP"/>
    </source>
</evidence>
<dbReference type="RefSeq" id="XP_019637519.1">
    <property type="nucleotide sequence ID" value="XM_019781960.1"/>
</dbReference>
<feature type="disulfide bond" evidence="10">
    <location>
        <begin position="1509"/>
        <end position="1518"/>
    </location>
</feature>
<feature type="region of interest" description="Disordered" evidence="12">
    <location>
        <begin position="797"/>
        <end position="818"/>
    </location>
</feature>
<keyword evidence="6" id="KW-0221">Differentiation</keyword>
<evidence type="ECO:0000256" key="10">
    <source>
        <dbReference type="PROSITE-ProRule" id="PRU00076"/>
    </source>
</evidence>
<dbReference type="GO" id="GO:0005886">
    <property type="term" value="C:plasma membrane"/>
    <property type="evidence" value="ECO:0007669"/>
    <property type="project" value="GOC"/>
</dbReference>
<evidence type="ECO:0000259" key="17">
    <source>
        <dbReference type="PROSITE" id="PS50027"/>
    </source>
</evidence>
<comment type="caution">
    <text evidence="10">Lacks conserved residue(s) required for the propagation of feature annotation.</text>
</comment>
<dbReference type="Pfam" id="PF00053">
    <property type="entry name" value="EGF_laminin"/>
    <property type="match status" value="2"/>
</dbReference>
<dbReference type="InterPro" id="IPR003645">
    <property type="entry name" value="Fol_N"/>
</dbReference>
<evidence type="ECO:0000256" key="3">
    <source>
        <dbReference type="ARBA" id="ARBA00022536"/>
    </source>
</evidence>
<evidence type="ECO:0000256" key="2">
    <source>
        <dbReference type="ARBA" id="ARBA00022473"/>
    </source>
</evidence>
<dbReference type="OrthoDB" id="88467at2759"/>
<feature type="domain" description="Kazal-like" evidence="19">
    <location>
        <begin position="744"/>
        <end position="796"/>
    </location>
</feature>
<feature type="signal peptide" evidence="13">
    <location>
        <begin position="1"/>
        <end position="23"/>
    </location>
</feature>
<evidence type="ECO:0000256" key="6">
    <source>
        <dbReference type="ARBA" id="ARBA00022782"/>
    </source>
</evidence>
<dbReference type="KEGG" id="bbel:109479912"/>
<feature type="domain" description="SEA" evidence="14">
    <location>
        <begin position="403"/>
        <end position="513"/>
    </location>
</feature>
<dbReference type="Gene3D" id="2.10.25.10">
    <property type="entry name" value="Laminin"/>
    <property type="match status" value="6"/>
</dbReference>
<dbReference type="PROSITE" id="PS50025">
    <property type="entry name" value="LAM_G_DOMAIN"/>
    <property type="match status" value="3"/>
</dbReference>
<dbReference type="GeneID" id="109479912"/>
<feature type="domain" description="Kazal-like" evidence="19">
    <location>
        <begin position="682"/>
        <end position="729"/>
    </location>
</feature>
<dbReference type="InterPro" id="IPR013320">
    <property type="entry name" value="ConA-like_dom_sf"/>
</dbReference>
<keyword evidence="20" id="KW-1185">Reference proteome</keyword>
<feature type="compositionally biased region" description="Polar residues" evidence="12">
    <location>
        <begin position="1139"/>
        <end position="1154"/>
    </location>
</feature>
<dbReference type="InterPro" id="IPR004850">
    <property type="entry name" value="NtA_dom"/>
</dbReference>
<feature type="domain" description="EGF-like" evidence="16">
    <location>
        <begin position="1217"/>
        <end position="1255"/>
    </location>
</feature>
<accession>A0A6P4ZTT5</accession>
<feature type="region of interest" description="Disordered" evidence="12">
    <location>
        <begin position="1139"/>
        <end position="1216"/>
    </location>
</feature>
<feature type="disulfide bond" evidence="10">
    <location>
        <begin position="1740"/>
        <end position="1749"/>
    </location>
</feature>
<evidence type="ECO:0000256" key="5">
    <source>
        <dbReference type="ARBA" id="ARBA00022737"/>
    </source>
</evidence>
<dbReference type="Gene3D" id="2.60.120.200">
    <property type="match status" value="3"/>
</dbReference>
<dbReference type="PROSITE" id="PS50026">
    <property type="entry name" value="EGF_3"/>
    <property type="match status" value="4"/>
</dbReference>
<dbReference type="CDD" id="cd00055">
    <property type="entry name" value="EGF_Lam"/>
    <property type="match status" value="2"/>
</dbReference>
<dbReference type="FunFam" id="2.60.120.200:FF:000031">
    <property type="entry name" value="NtA agrin"/>
    <property type="match status" value="1"/>
</dbReference>
<feature type="domain" description="Laminin G" evidence="15">
    <location>
        <begin position="1260"/>
        <end position="1441"/>
    </location>
</feature>
<feature type="domain" description="NtA" evidence="18">
    <location>
        <begin position="36"/>
        <end position="170"/>
    </location>
</feature>
<feature type="domain" description="EGF-like" evidence="16">
    <location>
        <begin position="1442"/>
        <end position="1479"/>
    </location>
</feature>
<evidence type="ECO:0000259" key="16">
    <source>
        <dbReference type="PROSITE" id="PS50026"/>
    </source>
</evidence>
<evidence type="ECO:0000313" key="21">
    <source>
        <dbReference type="RefSeq" id="XP_019637519.1"/>
    </source>
</evidence>
<evidence type="ECO:0000256" key="11">
    <source>
        <dbReference type="PROSITE-ProRule" id="PRU00460"/>
    </source>
</evidence>
<dbReference type="GO" id="GO:0030154">
    <property type="term" value="P:cell differentiation"/>
    <property type="evidence" value="ECO:0007669"/>
    <property type="project" value="UniProtKB-KW"/>
</dbReference>
<dbReference type="PROSITE" id="PS50024">
    <property type="entry name" value="SEA"/>
    <property type="match status" value="1"/>
</dbReference>
<feature type="chain" id="PRO_5028191610" description="Agrin" evidence="13">
    <location>
        <begin position="24"/>
        <end position="1952"/>
    </location>
</feature>
<evidence type="ECO:0000256" key="4">
    <source>
        <dbReference type="ARBA" id="ARBA00022729"/>
    </source>
</evidence>
<keyword evidence="8" id="KW-0325">Glycoprotein</keyword>
<dbReference type="InterPro" id="IPR002350">
    <property type="entry name" value="Kazal_dom"/>
</dbReference>
<dbReference type="FunFam" id="3.30.60.30:FF:000024">
    <property type="entry name" value="Transmembrane agrin"/>
    <property type="match status" value="3"/>
</dbReference>
<name>A0A6P4ZTT5_BRABE</name>
<evidence type="ECO:0000259" key="19">
    <source>
        <dbReference type="PROSITE" id="PS51465"/>
    </source>
</evidence>
<feature type="domain" description="Kazal-like" evidence="19">
    <location>
        <begin position="1061"/>
        <end position="1126"/>
    </location>
</feature>
<dbReference type="FunFam" id="2.10.25.10:FF:000134">
    <property type="entry name" value="Transmembrane agrin"/>
    <property type="match status" value="1"/>
</dbReference>
<dbReference type="GO" id="GO:0005576">
    <property type="term" value="C:extracellular region"/>
    <property type="evidence" value="ECO:0007669"/>
    <property type="project" value="UniProtKB-ARBA"/>
</dbReference>
<keyword evidence="2" id="KW-0217">Developmental protein</keyword>
<dbReference type="PRINTS" id="PR00011">
    <property type="entry name" value="EGFLAMININ"/>
</dbReference>
<dbReference type="Gene3D" id="2.40.50.120">
    <property type="match status" value="1"/>
</dbReference>
<dbReference type="SUPFAM" id="SSF100895">
    <property type="entry name" value="Kazal-type serine protease inhibitors"/>
    <property type="match status" value="9"/>
</dbReference>
<feature type="disulfide bond" evidence="11">
    <location>
        <begin position="944"/>
        <end position="956"/>
    </location>
</feature>
<evidence type="ECO:0000256" key="9">
    <source>
        <dbReference type="ARBA" id="ARBA00023292"/>
    </source>
</evidence>
<dbReference type="SUPFAM" id="SSF57196">
    <property type="entry name" value="EGF/Laminin"/>
    <property type="match status" value="3"/>
</dbReference>
<organism evidence="20 21">
    <name type="scientific">Branchiostoma belcheri</name>
    <name type="common">Amphioxus</name>
    <dbReference type="NCBI Taxonomy" id="7741"/>
    <lineage>
        <taxon>Eukaryota</taxon>
        <taxon>Metazoa</taxon>
        <taxon>Chordata</taxon>
        <taxon>Cephalochordata</taxon>
        <taxon>Leptocardii</taxon>
        <taxon>Amphioxiformes</taxon>
        <taxon>Branchiostomatidae</taxon>
        <taxon>Branchiostoma</taxon>
    </lineage>
</organism>
<dbReference type="Gene3D" id="3.30.60.30">
    <property type="match status" value="9"/>
</dbReference>
<feature type="compositionally biased region" description="Acidic residues" evidence="12">
    <location>
        <begin position="809"/>
        <end position="818"/>
    </location>
</feature>
<dbReference type="SMART" id="SM00181">
    <property type="entry name" value="EGF"/>
    <property type="match status" value="8"/>
</dbReference>
<evidence type="ECO:0000259" key="14">
    <source>
        <dbReference type="PROSITE" id="PS50024"/>
    </source>
</evidence>
<dbReference type="GO" id="GO:0043236">
    <property type="term" value="F:laminin binding"/>
    <property type="evidence" value="ECO:0007669"/>
    <property type="project" value="InterPro"/>
</dbReference>
<feature type="domain" description="Kazal-like" evidence="19">
    <location>
        <begin position="202"/>
        <end position="250"/>
    </location>
</feature>
<keyword evidence="9 11" id="KW-0424">Laminin EGF-like domain</keyword>
<dbReference type="Pfam" id="PF00054">
    <property type="entry name" value="Laminin_G_1"/>
    <property type="match status" value="3"/>
</dbReference>
<dbReference type="SUPFAM" id="SSF49899">
    <property type="entry name" value="Concanavalin A-like lectins/glucanases"/>
    <property type="match status" value="3"/>
</dbReference>
<dbReference type="SMART" id="SM00179">
    <property type="entry name" value="EGF_CA"/>
    <property type="match status" value="4"/>
</dbReference>
<dbReference type="CDD" id="cd00054">
    <property type="entry name" value="EGF_CA"/>
    <property type="match status" value="3"/>
</dbReference>
<sequence length="1952" mass="210375">MYRGLLGLSAVLLAAFLARGAEGLDGDAPLRSNRQCHEDNLMKRVRRATAIVTGTVEQKMNGYPDGKYKAKVRVWRVMKGTNEIPTANRVQPLRDPSRGVAEVMVGGFGDPHICDNEVDQGDTRIFLLDKKPAGPPDEFELTSSLIRVTLDNLIHAESAVKGEPFTTREPPAPKDPCIAVFCGFGATCDPTQITSAGKGTCICEQTCSSGVIAPVCGSDDVTYSSKCNLELKSCQTQSRITVKKEGKCIQDPDSNPCYGKDCRYGSSCVVDGSTAKCVCPTCDEQTESTVCGDDGNDYKNECEMNKAGCSKKEEITLRFRGKCNPCDGFTCDKGVCILDDNRNPQCSCQQDCPAPDPLASICASNGKTYPSECLMLKEACETGRDLEVVDRSEGCESVYSAAKGKAVEGTFALSELDRRPAEFQAALEDPTSQEYKDLKDKLENALGASLGPGREVKIIGFKDGSIKVIFQIVLPPGSRENPEDVKEKLMEVLQDAPDLEIKPGTLVVEEAESCFGQVCEFSSECTINPRTRDADCSCESITCDESYVPVCGDNMVTYNNDCKRKQAECQEQKPIIVKYNGKCAPAKEALCENVKCGFGATCTVIEGNAMCECDTVCPAEFQPVCGSDGVSYNNMCYLQAESCERQQEIRKVDDRLCNGCENTTCRFGAICQSSSSVEALCVCPKSCIEVYSPVCGSDGKTYSNKCELEVASCNQQKHIRAVADMPCEDMDCGGAHCGPYQECVDDKCQCPTVCPARYDPVCGSDGITYNSECKLAVKACQDGLSVVVKAPGPCEDTVEVEGSGSGSGEEPEGSGTGDEEFDFCDEGSNCRFGGKCMDMDPDSEGEECICEIKCSGDIKPVCGTDKKTYENECRLKLAACTLQRHIQVMSNGPCPDRVKVFRQQFFSDVPPAPQKDCKETTYKCCPDGKTPAAGAGFAGCPSVCKCNSLGSYAQTCDSQSGQCSCKPGVGGKKCDRCEPGFWNFRGMQDGKIGCTPCECSKGGSVRDDCDQMTGKCVCKPGVSGMKCDRCRKGQVMGPTGCREPTQREPEVAESCDQLMCKYGAVCKKMSRDVAQCVCPTECKRGTIETKVCGSDGQTFADECQMRVIACRYQQDIRVAYAGPCKADVTTAAVTPTGRNTTCPTNLTRTPASENATDKPSMPEGTKETVLPTESTRVPPTSASVNLVTPTKKMSTFPPLKTTEKMRPPVTVTPPPPAPTPCSSVPCMHGGTCKRTNDGRSFECSCPAGWTGPVCEEEVFFYQPAFGGDSYIAFKTIKVFLSGTIMLDFRYTGKDGLLVYNGQKSGKDFISLAIVNGKLQFQYDLGSGPSEIIHSLPLEPNRWYAVTASRVKRDGYIRIGNEPDTTGASPGATTGLNLDDDFYVGNIPPEDRDRVYQRIGVTGGFKGCIRELKIIDQKGQEKMYDLRPNGKDMMFGVGVSECGSDPCKAKPCQNEGQCEVTNDGNFRCVCKQGFHGPLCGHAASDPCDPDPCHPDSLCTMKPEGGFQCRCPVGRRGMLCDEEIEDAQTFIPEFSGNSYIQRAGLTAVSKSLSAEVIFYATKNNGMLLYNGQKTDGKGDFVSLNLKDGYLVFRFNLGKGPADIRSEDPVTLNEWHEVKLDRNLRRGQMTLDGKVVGTGESPGGPSNNVLEGTLSQLNLGLPLFIGGGEDYSTFARDADITTGFTGAIQKLVIAGAVVPDLVDGALAAVDIGNFEKHSCTRKNNPCKNGGACMPMMADYKCDCSGGYTGKRCEKAPSFGSDPAPLRLEGISLDGTTSLNYPNAINKKESNSIREQVPNQDNNHFEVTFRTTSDHGLLLWNHKPGGGDFIALAIVGGKPQLTYKLGKQPFTIESPISVNTGRWITIVADRTKREGSLEIVGVNGSIQKGESPPGASQLNTDGVLWIGGFSGALPSGLPSEYNSGFVGCIKDVKIDRQELDLLQNSIERRNLKPCNG</sequence>
<feature type="domain" description="Laminin G" evidence="15">
    <location>
        <begin position="1527"/>
        <end position="1716"/>
    </location>
</feature>
<feature type="disulfide bond" evidence="11">
    <location>
        <begin position="946"/>
        <end position="963"/>
    </location>
</feature>
<dbReference type="PROSITE" id="PS50027">
    <property type="entry name" value="EGF_LAM_2"/>
    <property type="match status" value="2"/>
</dbReference>
<dbReference type="InterPro" id="IPR000742">
    <property type="entry name" value="EGF"/>
</dbReference>
<dbReference type="Pfam" id="PF03146">
    <property type="entry name" value="NtA"/>
    <property type="match status" value="1"/>
</dbReference>
<dbReference type="FunFam" id="3.30.60.30:FF:000018">
    <property type="entry name" value="Transmembrane agrin"/>
    <property type="match status" value="1"/>
</dbReference>
<feature type="disulfide bond" evidence="11">
    <location>
        <begin position="999"/>
        <end position="1016"/>
    </location>
</feature>
<dbReference type="GO" id="GO:0043113">
    <property type="term" value="P:receptor clustering"/>
    <property type="evidence" value="ECO:0007669"/>
    <property type="project" value="InterPro"/>
</dbReference>
<protein>
    <recommendedName>
        <fullName evidence="1">Agrin</fullName>
    </recommendedName>
</protein>
<dbReference type="InterPro" id="IPR002049">
    <property type="entry name" value="LE_dom"/>
</dbReference>
<dbReference type="PROSITE" id="PS01248">
    <property type="entry name" value="EGF_LAM_1"/>
    <property type="match status" value="1"/>
</dbReference>
<dbReference type="Pfam" id="PF00008">
    <property type="entry name" value="EGF"/>
    <property type="match status" value="2"/>
</dbReference>
<feature type="disulfide bond" evidence="10">
    <location>
        <begin position="1469"/>
        <end position="1478"/>
    </location>
</feature>